<dbReference type="EMBL" id="KE125038">
    <property type="protein sequence ID" value="EPB72542.1"/>
    <property type="molecule type" value="Genomic_DNA"/>
</dbReference>
<dbReference type="Proteomes" id="UP000054495">
    <property type="component" value="Unassembled WGS sequence"/>
</dbReference>
<evidence type="ECO:0000313" key="2">
    <source>
        <dbReference type="EMBL" id="EPB72542.1"/>
    </source>
</evidence>
<dbReference type="AlphaFoldDB" id="A0A0D6LY47"/>
<name>A0A0D6LY47_9BILA</name>
<protein>
    <submittedName>
        <fullName evidence="2">Uncharacterized protein</fullName>
    </submittedName>
</protein>
<accession>A0A0D6LY47</accession>
<evidence type="ECO:0000256" key="1">
    <source>
        <dbReference type="SAM" id="MobiDB-lite"/>
    </source>
</evidence>
<reference evidence="2 3" key="1">
    <citation type="submission" date="2013-05" db="EMBL/GenBank/DDBJ databases">
        <title>Draft genome of the parasitic nematode Anyclostoma ceylanicum.</title>
        <authorList>
            <person name="Mitreva M."/>
        </authorList>
    </citation>
    <scope>NUCLEOTIDE SEQUENCE [LARGE SCALE GENOMIC DNA]</scope>
</reference>
<sequence length="114" mass="12776">MQRNVINLENAGQVKFPGSIVYPNRRLEQVLHVHPEKYQHPDRLGRSSSRHATPVEKDRSCSVEYTFDVQLSVSSLSDPAFLVVMVNDNIPGNGENRISGSHHVLAASKLTMRI</sequence>
<gene>
    <name evidence="2" type="ORF">ANCCEY_08352</name>
</gene>
<organism evidence="2 3">
    <name type="scientific">Ancylostoma ceylanicum</name>
    <dbReference type="NCBI Taxonomy" id="53326"/>
    <lineage>
        <taxon>Eukaryota</taxon>
        <taxon>Metazoa</taxon>
        <taxon>Ecdysozoa</taxon>
        <taxon>Nematoda</taxon>
        <taxon>Chromadorea</taxon>
        <taxon>Rhabditida</taxon>
        <taxon>Rhabditina</taxon>
        <taxon>Rhabditomorpha</taxon>
        <taxon>Strongyloidea</taxon>
        <taxon>Ancylostomatidae</taxon>
        <taxon>Ancylostomatinae</taxon>
        <taxon>Ancylostoma</taxon>
    </lineage>
</organism>
<feature type="region of interest" description="Disordered" evidence="1">
    <location>
        <begin position="37"/>
        <end position="57"/>
    </location>
</feature>
<proteinExistence type="predicted"/>
<evidence type="ECO:0000313" key="3">
    <source>
        <dbReference type="Proteomes" id="UP000054495"/>
    </source>
</evidence>
<keyword evidence="3" id="KW-1185">Reference proteome</keyword>